<accession>A0A194UVX4</accession>
<protein>
    <submittedName>
        <fullName evidence="1">Uncharacterized protein</fullName>
    </submittedName>
</protein>
<evidence type="ECO:0000313" key="1">
    <source>
        <dbReference type="EMBL" id="KUI55867.1"/>
    </source>
</evidence>
<evidence type="ECO:0000313" key="2">
    <source>
        <dbReference type="Proteomes" id="UP000078576"/>
    </source>
</evidence>
<keyword evidence="2" id="KW-1185">Reference proteome</keyword>
<dbReference type="EMBL" id="KN714684">
    <property type="protein sequence ID" value="KUI55867.1"/>
    <property type="molecule type" value="Genomic_DNA"/>
</dbReference>
<name>A0A194UVX4_CYTMA</name>
<dbReference type="Proteomes" id="UP000078576">
    <property type="component" value="Unassembled WGS sequence"/>
</dbReference>
<reference evidence="2" key="1">
    <citation type="submission" date="2014-12" db="EMBL/GenBank/DDBJ databases">
        <title>Genome Sequence of Valsa Canker Pathogens Uncovers a Specific Adaption of Colonization on Woody Bark.</title>
        <authorList>
            <person name="Yin Z."/>
            <person name="Liu H."/>
            <person name="Gao X."/>
            <person name="Li Z."/>
            <person name="Song N."/>
            <person name="Ke X."/>
            <person name="Dai Q."/>
            <person name="Wu Y."/>
            <person name="Sun Y."/>
            <person name="Xu J.-R."/>
            <person name="Kang Z.K."/>
            <person name="Wang L."/>
            <person name="Huang L."/>
        </authorList>
    </citation>
    <scope>NUCLEOTIDE SEQUENCE [LARGE SCALE GENOMIC DNA]</scope>
    <source>
        <strain evidence="2">SXYL134</strain>
    </source>
</reference>
<gene>
    <name evidence="1" type="ORF">VP1G_03236</name>
</gene>
<organism evidence="1 2">
    <name type="scientific">Cytospora mali</name>
    <name type="common">Apple Valsa canker fungus</name>
    <name type="synonym">Valsa mali</name>
    <dbReference type="NCBI Taxonomy" id="578113"/>
    <lineage>
        <taxon>Eukaryota</taxon>
        <taxon>Fungi</taxon>
        <taxon>Dikarya</taxon>
        <taxon>Ascomycota</taxon>
        <taxon>Pezizomycotina</taxon>
        <taxon>Sordariomycetes</taxon>
        <taxon>Sordariomycetidae</taxon>
        <taxon>Diaporthales</taxon>
        <taxon>Cytosporaceae</taxon>
        <taxon>Cytospora</taxon>
    </lineage>
</organism>
<proteinExistence type="predicted"/>
<sequence length="59" mass="6466">MVCWSIVSVQGTPAVPVGSEAASYVILRRRLRQLSLVVNRQTNAGNTGSQLPYLRVPQQ</sequence>
<dbReference type="AlphaFoldDB" id="A0A194UVX4"/>